<comment type="similarity">
    <text evidence="3 7">Belongs to the IspD/TarI cytidylyltransferase family. IspD subfamily.</text>
</comment>
<dbReference type="UniPathway" id="UPA00056">
    <property type="reaction ID" value="UER00093"/>
</dbReference>
<dbReference type="PANTHER" id="PTHR32125:SF4">
    <property type="entry name" value="2-C-METHYL-D-ERYTHRITOL 4-PHOSPHATE CYTIDYLYLTRANSFERASE, CHLOROPLASTIC"/>
    <property type="match status" value="1"/>
</dbReference>
<dbReference type="CDD" id="cd02516">
    <property type="entry name" value="CDP-ME_synthetase"/>
    <property type="match status" value="1"/>
</dbReference>
<protein>
    <recommendedName>
        <fullName evidence="7">2-C-methyl-D-erythritol 4-phosphate cytidylyltransferase</fullName>
        <ecNumber evidence="7">2.7.7.60</ecNumber>
    </recommendedName>
    <alternativeName>
        <fullName evidence="7">4-diphosphocytidyl-2C-methyl-D-erythritol synthase</fullName>
    </alternativeName>
    <alternativeName>
        <fullName evidence="7">MEP cytidylyltransferase</fullName>
        <shortName evidence="7">MCT</shortName>
    </alternativeName>
</protein>
<dbReference type="Pfam" id="PF01128">
    <property type="entry name" value="IspD"/>
    <property type="match status" value="1"/>
</dbReference>
<dbReference type="GO" id="GO:0019288">
    <property type="term" value="P:isopentenyl diphosphate biosynthetic process, methylerythritol 4-phosphate pathway"/>
    <property type="evidence" value="ECO:0007669"/>
    <property type="project" value="UniProtKB-UniRule"/>
</dbReference>
<accession>A0A0M3QES7</accession>
<feature type="site" description="Positions MEP for the nucleophilic attack" evidence="7">
    <location>
        <position position="155"/>
    </location>
</feature>
<feature type="site" description="Positions MEP for the nucleophilic attack" evidence="7">
    <location>
        <position position="211"/>
    </location>
</feature>
<dbReference type="AlphaFoldDB" id="A0A0M3QES7"/>
<dbReference type="PROSITE" id="PS01295">
    <property type="entry name" value="ISPD"/>
    <property type="match status" value="1"/>
</dbReference>
<dbReference type="GO" id="GO:0050518">
    <property type="term" value="F:2-C-methyl-D-erythritol 4-phosphate cytidylyltransferase activity"/>
    <property type="evidence" value="ECO:0007669"/>
    <property type="project" value="UniProtKB-UniRule"/>
</dbReference>
<comment type="pathway">
    <text evidence="2 7">Isoprenoid biosynthesis; isopentenyl diphosphate biosynthesis via DXP pathway; isopentenyl diphosphate from 1-deoxy-D-xylulose 5-phosphate: step 2/6.</text>
</comment>
<dbReference type="InterPro" id="IPR018294">
    <property type="entry name" value="ISPD_synthase_CS"/>
</dbReference>
<sequence length="233" mass="25039">MSVIVLIPAAGMGSRMGSAVHKQYLTLAGRPILAHTLALFDDHPAIDHIYLIAPAAEVAYCQAEIVNRYRFAKVRGVVGGGKERQESVRNGLAACAGAAGDIVLIHDGVRPFFPTTLLEPLLATAARVGACLLGVPVKDTVKVVAEGRVAATPDRATLWQAQTPQVFRYELLAAAHRRAVEDDFFGTDDASLVERLGEPVAILHGSYRNIKITTPEDLVLARAFSKHQEIPTT</sequence>
<dbReference type="EC" id="2.7.7.60" evidence="7"/>
<evidence type="ECO:0000256" key="1">
    <source>
        <dbReference type="ARBA" id="ARBA00001282"/>
    </source>
</evidence>
<reference evidence="8 9" key="1">
    <citation type="submission" date="2015-07" db="EMBL/GenBank/DDBJ databases">
        <title>Isolation and Genomic Characterization of a Novel Halophilic Metal-Reducing Deltaproteobacterium from the Deep Subsurface.</title>
        <authorList>
            <person name="Badalamenti J.P."/>
            <person name="Summers Z.M."/>
            <person name="Gralnick J.A."/>
            <person name="Bond D.R."/>
        </authorList>
    </citation>
    <scope>NUCLEOTIDE SEQUENCE [LARGE SCALE GENOMIC DNA]</scope>
    <source>
        <strain evidence="8 9">WTL</strain>
    </source>
</reference>
<dbReference type="OrthoDB" id="9804336at2"/>
<proteinExistence type="inferred from homology"/>
<keyword evidence="6 7" id="KW-0414">Isoprene biosynthesis</keyword>
<dbReference type="InterPro" id="IPR029044">
    <property type="entry name" value="Nucleotide-diphossugar_trans"/>
</dbReference>
<dbReference type="PATRIC" id="fig|1603606.3.peg.210"/>
<evidence type="ECO:0000313" key="9">
    <source>
        <dbReference type="Proteomes" id="UP000057158"/>
    </source>
</evidence>
<comment type="function">
    <text evidence="7">Catalyzes the formation of 4-diphosphocytidyl-2-C-methyl-D-erythritol from CTP and 2-C-methyl-D-erythritol 4-phosphate (MEP).</text>
</comment>
<dbReference type="InterPro" id="IPR034683">
    <property type="entry name" value="IspD/TarI"/>
</dbReference>
<dbReference type="Proteomes" id="UP000057158">
    <property type="component" value="Chromosome"/>
</dbReference>
<dbReference type="FunFam" id="3.90.550.10:FF:000003">
    <property type="entry name" value="2-C-methyl-D-erythritol 4-phosphate cytidylyltransferase"/>
    <property type="match status" value="1"/>
</dbReference>
<evidence type="ECO:0000256" key="6">
    <source>
        <dbReference type="ARBA" id="ARBA00023229"/>
    </source>
</evidence>
<evidence type="ECO:0000256" key="5">
    <source>
        <dbReference type="ARBA" id="ARBA00022695"/>
    </source>
</evidence>
<evidence type="ECO:0000256" key="7">
    <source>
        <dbReference type="HAMAP-Rule" id="MF_00108"/>
    </source>
</evidence>
<dbReference type="SUPFAM" id="SSF53448">
    <property type="entry name" value="Nucleotide-diphospho-sugar transferases"/>
    <property type="match status" value="1"/>
</dbReference>
<name>A0A0M3QES7_9BACT</name>
<feature type="site" description="Transition state stabilizer" evidence="7">
    <location>
        <position position="15"/>
    </location>
</feature>
<keyword evidence="4 7" id="KW-0808">Transferase</keyword>
<dbReference type="InterPro" id="IPR001228">
    <property type="entry name" value="IspD"/>
</dbReference>
<evidence type="ECO:0000256" key="3">
    <source>
        <dbReference type="ARBA" id="ARBA00009789"/>
    </source>
</evidence>
<gene>
    <name evidence="7 8" type="primary">ispD</name>
    <name evidence="8" type="ORF">DSOUD_0189</name>
</gene>
<comment type="catalytic activity">
    <reaction evidence="1 7">
        <text>2-C-methyl-D-erythritol 4-phosphate + CTP + H(+) = 4-CDP-2-C-methyl-D-erythritol + diphosphate</text>
        <dbReference type="Rhea" id="RHEA:13429"/>
        <dbReference type="ChEBI" id="CHEBI:15378"/>
        <dbReference type="ChEBI" id="CHEBI:33019"/>
        <dbReference type="ChEBI" id="CHEBI:37563"/>
        <dbReference type="ChEBI" id="CHEBI:57823"/>
        <dbReference type="ChEBI" id="CHEBI:58262"/>
        <dbReference type="EC" id="2.7.7.60"/>
    </reaction>
</comment>
<keyword evidence="9" id="KW-1185">Reference proteome</keyword>
<dbReference type="PANTHER" id="PTHR32125">
    <property type="entry name" value="2-C-METHYL-D-ERYTHRITOL 4-PHOSPHATE CYTIDYLYLTRANSFERASE, CHLOROPLASTIC"/>
    <property type="match status" value="1"/>
</dbReference>
<evidence type="ECO:0000313" key="8">
    <source>
        <dbReference type="EMBL" id="ALC14989.1"/>
    </source>
</evidence>
<dbReference type="Gene3D" id="3.90.550.10">
    <property type="entry name" value="Spore Coat Polysaccharide Biosynthesis Protein SpsA, Chain A"/>
    <property type="match status" value="1"/>
</dbReference>
<organism evidence="8 9">
    <name type="scientific">Desulfuromonas soudanensis</name>
    <dbReference type="NCBI Taxonomy" id="1603606"/>
    <lineage>
        <taxon>Bacteria</taxon>
        <taxon>Pseudomonadati</taxon>
        <taxon>Thermodesulfobacteriota</taxon>
        <taxon>Desulfuromonadia</taxon>
        <taxon>Desulfuromonadales</taxon>
        <taxon>Desulfuromonadaceae</taxon>
        <taxon>Desulfuromonas</taxon>
    </lineage>
</organism>
<dbReference type="EMBL" id="CP010802">
    <property type="protein sequence ID" value="ALC14989.1"/>
    <property type="molecule type" value="Genomic_DNA"/>
</dbReference>
<dbReference type="InterPro" id="IPR050088">
    <property type="entry name" value="IspD/TarI_cytidylyltransf_bact"/>
</dbReference>
<evidence type="ECO:0000256" key="2">
    <source>
        <dbReference type="ARBA" id="ARBA00004787"/>
    </source>
</evidence>
<dbReference type="HAMAP" id="MF_00108">
    <property type="entry name" value="IspD"/>
    <property type="match status" value="1"/>
</dbReference>
<dbReference type="KEGG" id="des:DSOUD_0189"/>
<dbReference type="NCBIfam" id="TIGR00453">
    <property type="entry name" value="ispD"/>
    <property type="match status" value="1"/>
</dbReference>
<keyword evidence="5 7" id="KW-0548">Nucleotidyltransferase</keyword>
<dbReference type="RefSeq" id="WP_053549233.1">
    <property type="nucleotide sequence ID" value="NZ_CP010802.1"/>
</dbReference>
<feature type="site" description="Transition state stabilizer" evidence="7">
    <location>
        <position position="22"/>
    </location>
</feature>
<dbReference type="STRING" id="1603606.DSOUD_0189"/>
<evidence type="ECO:0000256" key="4">
    <source>
        <dbReference type="ARBA" id="ARBA00022679"/>
    </source>
</evidence>